<dbReference type="Pfam" id="PF01795">
    <property type="entry name" value="Methyltransf_5"/>
    <property type="match status" value="1"/>
</dbReference>
<evidence type="ECO:0000256" key="2">
    <source>
        <dbReference type="ARBA" id="ARBA00022552"/>
    </source>
</evidence>
<dbReference type="InterPro" id="IPR029063">
    <property type="entry name" value="SAM-dependent_MTases_sf"/>
</dbReference>
<dbReference type="Gene3D" id="3.40.50.150">
    <property type="entry name" value="Vaccinia Virus protein VP39"/>
    <property type="match status" value="1"/>
</dbReference>
<dbReference type="EMBL" id="QHKO01000002">
    <property type="protein sequence ID" value="RAL23986.1"/>
    <property type="molecule type" value="Genomic_DNA"/>
</dbReference>
<organism evidence="7 8">
    <name type="scientific">Lujinxingia litoralis</name>
    <dbReference type="NCBI Taxonomy" id="2211119"/>
    <lineage>
        <taxon>Bacteria</taxon>
        <taxon>Deltaproteobacteria</taxon>
        <taxon>Bradymonadales</taxon>
        <taxon>Lujinxingiaceae</taxon>
        <taxon>Lujinxingia</taxon>
    </lineage>
</organism>
<keyword evidence="4 6" id="KW-0808">Transferase</keyword>
<sequence length="309" mass="33601">MVEEVLESLDVKPGGFYVDGTAGGGGHSAAILDASAPDGRVLAIDRDPGALATVRERLAESAGERLELIQANYSEAARIVAERGERADGWLVDAGVSSYQLDEPSRGFSFQQAGPLDMRMGNDAPTLAEYLDEVSQEELARVIKVYGELRGSWGLAGAIKAALGRGELKDTLDLAELVASKQRHSKRKIHPATLVFQALRIAVNRELEHLEAAVRQIPEVVKPGGRGVFMSFHSLEDRIVKHTFRELADPCDCPRDFPRCMCAKQPLVEVLTRQSVVASDDEVQANPRARSARLRAVRVLDSPSSHDVS</sequence>
<evidence type="ECO:0000256" key="3">
    <source>
        <dbReference type="ARBA" id="ARBA00022603"/>
    </source>
</evidence>
<keyword evidence="5 6" id="KW-0949">S-adenosyl-L-methionine</keyword>
<dbReference type="Gene3D" id="1.10.150.170">
    <property type="entry name" value="Putative methyltransferase TM0872, insert domain"/>
    <property type="match status" value="1"/>
</dbReference>
<proteinExistence type="inferred from homology"/>
<comment type="subcellular location">
    <subcellularLocation>
        <location evidence="6">Cytoplasm</location>
    </subcellularLocation>
</comment>
<feature type="binding site" evidence="6">
    <location>
        <begin position="25"/>
        <end position="27"/>
    </location>
    <ligand>
        <name>S-adenosyl-L-methionine</name>
        <dbReference type="ChEBI" id="CHEBI:59789"/>
    </ligand>
</feature>
<feature type="binding site" evidence="6">
    <location>
        <position position="93"/>
    </location>
    <ligand>
        <name>S-adenosyl-L-methionine</name>
        <dbReference type="ChEBI" id="CHEBI:59789"/>
    </ligand>
</feature>
<evidence type="ECO:0000256" key="4">
    <source>
        <dbReference type="ARBA" id="ARBA00022679"/>
    </source>
</evidence>
<dbReference type="PANTHER" id="PTHR11265:SF0">
    <property type="entry name" value="12S RRNA N4-METHYLCYTIDINE METHYLTRANSFERASE"/>
    <property type="match status" value="1"/>
</dbReference>
<keyword evidence="6" id="KW-0963">Cytoplasm</keyword>
<feature type="binding site" evidence="6">
    <location>
        <position position="100"/>
    </location>
    <ligand>
        <name>S-adenosyl-L-methionine</name>
        <dbReference type="ChEBI" id="CHEBI:59789"/>
    </ligand>
</feature>
<dbReference type="AlphaFoldDB" id="A0A328C9H9"/>
<dbReference type="CDD" id="cd02440">
    <property type="entry name" value="AdoMet_MTases"/>
    <property type="match status" value="1"/>
</dbReference>
<dbReference type="PIRSF" id="PIRSF004486">
    <property type="entry name" value="MraW"/>
    <property type="match status" value="1"/>
</dbReference>
<feature type="binding site" evidence="6">
    <location>
        <position position="45"/>
    </location>
    <ligand>
        <name>S-adenosyl-L-methionine</name>
        <dbReference type="ChEBI" id="CHEBI:59789"/>
    </ligand>
</feature>
<feature type="binding site" evidence="6">
    <location>
        <position position="73"/>
    </location>
    <ligand>
        <name>S-adenosyl-L-methionine</name>
        <dbReference type="ChEBI" id="CHEBI:59789"/>
    </ligand>
</feature>
<dbReference type="GO" id="GO:0071424">
    <property type="term" value="F:rRNA (cytosine-N4-)-methyltransferase activity"/>
    <property type="evidence" value="ECO:0007669"/>
    <property type="project" value="UniProtKB-UniRule"/>
</dbReference>
<keyword evidence="3 6" id="KW-0489">Methyltransferase</keyword>
<name>A0A328C9H9_9DELT</name>
<comment type="catalytic activity">
    <reaction evidence="6">
        <text>cytidine(1402) in 16S rRNA + S-adenosyl-L-methionine = N(4)-methylcytidine(1402) in 16S rRNA + S-adenosyl-L-homocysteine + H(+)</text>
        <dbReference type="Rhea" id="RHEA:42928"/>
        <dbReference type="Rhea" id="RHEA-COMP:10286"/>
        <dbReference type="Rhea" id="RHEA-COMP:10287"/>
        <dbReference type="ChEBI" id="CHEBI:15378"/>
        <dbReference type="ChEBI" id="CHEBI:57856"/>
        <dbReference type="ChEBI" id="CHEBI:59789"/>
        <dbReference type="ChEBI" id="CHEBI:74506"/>
        <dbReference type="ChEBI" id="CHEBI:82748"/>
        <dbReference type="EC" id="2.1.1.199"/>
    </reaction>
</comment>
<dbReference type="SUPFAM" id="SSF53335">
    <property type="entry name" value="S-adenosyl-L-methionine-dependent methyltransferases"/>
    <property type="match status" value="1"/>
</dbReference>
<dbReference type="EC" id="2.1.1.199" evidence="6"/>
<evidence type="ECO:0000256" key="6">
    <source>
        <dbReference type="HAMAP-Rule" id="MF_01007"/>
    </source>
</evidence>
<dbReference type="HAMAP" id="MF_01007">
    <property type="entry name" value="16SrRNA_methyltr_H"/>
    <property type="match status" value="1"/>
</dbReference>
<accession>A0A328C9H9</accession>
<reference evidence="7 8" key="1">
    <citation type="submission" date="2018-05" db="EMBL/GenBank/DDBJ databases">
        <title>Lujinxingia marina gen. nov. sp. nov., a new facultative anaerobic member of the class Deltaproteobacteria, and proposal of Lujinxingaceae fam. nov.</title>
        <authorList>
            <person name="Li C.-M."/>
        </authorList>
    </citation>
    <scope>NUCLEOTIDE SEQUENCE [LARGE SCALE GENOMIC DNA]</scope>
    <source>
        <strain evidence="7 8">B210</strain>
    </source>
</reference>
<dbReference type="PANTHER" id="PTHR11265">
    <property type="entry name" value="S-ADENOSYL-METHYLTRANSFERASE MRAW"/>
    <property type="match status" value="1"/>
</dbReference>
<dbReference type="SUPFAM" id="SSF81799">
    <property type="entry name" value="Putative methyltransferase TM0872, insert domain"/>
    <property type="match status" value="1"/>
</dbReference>
<gene>
    <name evidence="6" type="primary">rsmH</name>
    <name evidence="7" type="ORF">DL240_04760</name>
</gene>
<comment type="similarity">
    <text evidence="1 6">Belongs to the methyltransferase superfamily. RsmH family.</text>
</comment>
<comment type="function">
    <text evidence="6">Specifically methylates the N4 position of cytidine in position 1402 (C1402) of 16S rRNA.</text>
</comment>
<keyword evidence="8" id="KW-1185">Reference proteome</keyword>
<dbReference type="Proteomes" id="UP000249169">
    <property type="component" value="Unassembled WGS sequence"/>
</dbReference>
<dbReference type="OrthoDB" id="9806637at2"/>
<evidence type="ECO:0000256" key="1">
    <source>
        <dbReference type="ARBA" id="ARBA00010396"/>
    </source>
</evidence>
<protein>
    <recommendedName>
        <fullName evidence="6">Ribosomal RNA small subunit methyltransferase H</fullName>
        <ecNumber evidence="6">2.1.1.199</ecNumber>
    </recommendedName>
    <alternativeName>
        <fullName evidence="6">16S rRNA m(4)C1402 methyltransferase</fullName>
    </alternativeName>
    <alternativeName>
        <fullName evidence="6">rRNA (cytosine-N(4)-)-methyltransferase RsmH</fullName>
    </alternativeName>
</protein>
<keyword evidence="2 6" id="KW-0698">rRNA processing</keyword>
<dbReference type="InterPro" id="IPR023397">
    <property type="entry name" value="SAM-dep_MeTrfase_MraW_recog"/>
</dbReference>
<comment type="caution">
    <text evidence="7">The sequence shown here is derived from an EMBL/GenBank/DDBJ whole genome shotgun (WGS) entry which is preliminary data.</text>
</comment>
<dbReference type="NCBIfam" id="TIGR00006">
    <property type="entry name" value="16S rRNA (cytosine(1402)-N(4))-methyltransferase RsmH"/>
    <property type="match status" value="1"/>
</dbReference>
<evidence type="ECO:0000313" key="7">
    <source>
        <dbReference type="EMBL" id="RAL23986.1"/>
    </source>
</evidence>
<evidence type="ECO:0000256" key="5">
    <source>
        <dbReference type="ARBA" id="ARBA00022691"/>
    </source>
</evidence>
<dbReference type="GO" id="GO:0070475">
    <property type="term" value="P:rRNA base methylation"/>
    <property type="evidence" value="ECO:0007669"/>
    <property type="project" value="UniProtKB-UniRule"/>
</dbReference>
<evidence type="ECO:0000313" key="8">
    <source>
        <dbReference type="Proteomes" id="UP000249169"/>
    </source>
</evidence>
<dbReference type="InterPro" id="IPR002903">
    <property type="entry name" value="RsmH"/>
</dbReference>
<dbReference type="GO" id="GO:0005737">
    <property type="term" value="C:cytoplasm"/>
    <property type="evidence" value="ECO:0007669"/>
    <property type="project" value="UniProtKB-SubCell"/>
</dbReference>